<reference evidence="1 2" key="1">
    <citation type="submission" date="2016-04" db="EMBL/GenBank/DDBJ databases">
        <title>ATOL: Assembling a taxonomically balanced genome-scale reconstruction of the evolutionary history of the Enterobacteriaceae.</title>
        <authorList>
            <person name="Plunkett G.III."/>
            <person name="Neeno-Eckwall E.C."/>
            <person name="Glasner J.D."/>
            <person name="Perna N.T."/>
        </authorList>
    </citation>
    <scope>NUCLEOTIDE SEQUENCE [LARGE SCALE GENOMIC DNA]</scope>
    <source>
        <strain evidence="1 2">ATCC 19692</strain>
    </source>
</reference>
<gene>
    <name evidence="1" type="ORF">M983_2078</name>
</gene>
<proteinExistence type="predicted"/>
<organism evidence="1 2">
    <name type="scientific">Proteus myxofaciens ATCC 19692</name>
    <dbReference type="NCBI Taxonomy" id="1354337"/>
    <lineage>
        <taxon>Bacteria</taxon>
        <taxon>Pseudomonadati</taxon>
        <taxon>Pseudomonadota</taxon>
        <taxon>Gammaproteobacteria</taxon>
        <taxon>Enterobacterales</taxon>
        <taxon>Morganellaceae</taxon>
        <taxon>Proteus</taxon>
    </lineage>
</organism>
<protein>
    <submittedName>
        <fullName evidence="1">Hemolysin-type calcium binding protein</fullName>
    </submittedName>
</protein>
<dbReference type="PANTHER" id="PTHR39431:SF1">
    <property type="entry name" value="FRPA_C-RELATED PROTEIN"/>
    <property type="match status" value="1"/>
</dbReference>
<comment type="caution">
    <text evidence="1">The sequence shown here is derived from an EMBL/GenBank/DDBJ whole genome shotgun (WGS) entry which is preliminary data.</text>
</comment>
<sequence length="368" mass="41523">MSDNVGKNFGLIERNEIKGKNYTIRETITIKIVPSHTIYTDINNQSTKSKFGHAWIEFKGESIGWGMGESKIEGGLDNLTFHDSEGYDPNKVTSVTLPLYTNEIIGRINNAIPKMKSGDYTHFESSYNLFNNNCIDFVNYILALTENGEHNPDYILQLIGDTPDEIIEKMEEYVDEQKETETPLVIALTGDGILTLPDDDNIHFDHNNDGVKESTGWIDSNSAFLVFDKNRNGIIDNGNEMFGNNTTDILGDYAKHGFDALYQYDNNQDNIIDNNDLIWVSLNLWIDKNIDGITDVGEMINIEYSGIESINLNYKKNGSIDENGNKNLLTSSVIWKNGSHTEISDIVFNTHTSFSQQNNALFNNGDLW</sequence>
<evidence type="ECO:0000313" key="1">
    <source>
        <dbReference type="EMBL" id="OAT26751.1"/>
    </source>
</evidence>
<dbReference type="EMBL" id="LXEN01000098">
    <property type="protein sequence ID" value="OAT26751.1"/>
    <property type="molecule type" value="Genomic_DNA"/>
</dbReference>
<dbReference type="PANTHER" id="PTHR39431">
    <property type="entry name" value="FRPA/C-RELATED PROTEIN"/>
    <property type="match status" value="1"/>
</dbReference>
<dbReference type="STRING" id="1354337.M983_2078"/>
<dbReference type="OrthoDB" id="1676884at2"/>
<dbReference type="Proteomes" id="UP000094023">
    <property type="component" value="Unassembled WGS sequence"/>
</dbReference>
<dbReference type="RefSeq" id="WP_066750138.1">
    <property type="nucleotide sequence ID" value="NZ_LXEN01000098.1"/>
</dbReference>
<dbReference type="AlphaFoldDB" id="A0A198FRJ3"/>
<evidence type="ECO:0000313" key="2">
    <source>
        <dbReference type="Proteomes" id="UP000094023"/>
    </source>
</evidence>
<accession>A0A198FRJ3</accession>
<keyword evidence="2" id="KW-1185">Reference proteome</keyword>
<name>A0A198FRJ3_9GAMM</name>